<dbReference type="PATRIC" id="fig|33051.3.peg.820"/>
<sequence length="316" mass="34058">MTYSPKTQTLLDGWRDAASSVVDAVQSDGGADWQAARDDYADRLQAMLPAPAGVTFEDVDLGGVPTLLITPDTIEDGRALFYMHGGGYVHSAPRAYHGLAGHYARKLRARVYIPDYRQAPEYPFPIPIADTFTAYRALIATGQDPSRLAVSGDSAGGAMVVTIMRKARNAGIALPVAGVAISPWADLGHTGPSARTRDGIDPLCSTAFLDRLARLFLANELTDHPDASPIYADVRGLPPVLIQMGETEVMLSGAITLAKNLSEQKVRTTLEVWPDMFHVWHSFAGHMAEADEALDNAVTFLERELARQAASSLPES</sequence>
<proteinExistence type="inferred from homology"/>
<protein>
    <submittedName>
        <fullName evidence="4">Esterase</fullName>
    </submittedName>
</protein>
<dbReference type="Gene3D" id="3.40.50.1820">
    <property type="entry name" value="alpha/beta hydrolase"/>
    <property type="match status" value="1"/>
</dbReference>
<evidence type="ECO:0000259" key="3">
    <source>
        <dbReference type="Pfam" id="PF07859"/>
    </source>
</evidence>
<feature type="domain" description="Alpha/beta hydrolase fold-3" evidence="3">
    <location>
        <begin position="80"/>
        <end position="281"/>
    </location>
</feature>
<evidence type="ECO:0000313" key="5">
    <source>
        <dbReference type="Proteomes" id="UP000072867"/>
    </source>
</evidence>
<dbReference type="InterPro" id="IPR013094">
    <property type="entry name" value="AB_hydrolase_3"/>
</dbReference>
<organism evidence="4 5">
    <name type="scientific">Sphingomonas sanguinis</name>
    <dbReference type="NCBI Taxonomy" id="33051"/>
    <lineage>
        <taxon>Bacteria</taxon>
        <taxon>Pseudomonadati</taxon>
        <taxon>Pseudomonadota</taxon>
        <taxon>Alphaproteobacteria</taxon>
        <taxon>Sphingomonadales</taxon>
        <taxon>Sphingomonadaceae</taxon>
        <taxon>Sphingomonas</taxon>
    </lineage>
</organism>
<name>A0A147HSW1_9SPHN</name>
<dbReference type="SUPFAM" id="SSF53474">
    <property type="entry name" value="alpha/beta-Hydrolases"/>
    <property type="match status" value="1"/>
</dbReference>
<comment type="similarity">
    <text evidence="1">Belongs to the 'GDXG' lipolytic enzyme family.</text>
</comment>
<dbReference type="Proteomes" id="UP000072867">
    <property type="component" value="Unassembled WGS sequence"/>
</dbReference>
<reference evidence="4 5" key="1">
    <citation type="journal article" date="2016" name="Front. Microbiol.">
        <title>Genomic Resource of Rice Seed Associated Bacteria.</title>
        <authorList>
            <person name="Midha S."/>
            <person name="Bansal K."/>
            <person name="Sharma S."/>
            <person name="Kumar N."/>
            <person name="Patil P.P."/>
            <person name="Chaudhry V."/>
            <person name="Patil P.B."/>
        </authorList>
    </citation>
    <scope>NUCLEOTIDE SEQUENCE [LARGE SCALE GENOMIC DNA]</scope>
    <source>
        <strain evidence="4 5">NS319</strain>
    </source>
</reference>
<keyword evidence="2" id="KW-0378">Hydrolase</keyword>
<dbReference type="InterPro" id="IPR029058">
    <property type="entry name" value="AB_hydrolase_fold"/>
</dbReference>
<dbReference type="AlphaFoldDB" id="A0A147HSW1"/>
<evidence type="ECO:0000313" key="4">
    <source>
        <dbReference type="EMBL" id="KTT67918.1"/>
    </source>
</evidence>
<dbReference type="PANTHER" id="PTHR48081">
    <property type="entry name" value="AB HYDROLASE SUPERFAMILY PROTEIN C4A8.06C"/>
    <property type="match status" value="1"/>
</dbReference>
<comment type="caution">
    <text evidence="4">The sequence shown here is derived from an EMBL/GenBank/DDBJ whole genome shotgun (WGS) entry which is preliminary data.</text>
</comment>
<dbReference type="InterPro" id="IPR050300">
    <property type="entry name" value="GDXG_lipolytic_enzyme"/>
</dbReference>
<evidence type="ECO:0000256" key="2">
    <source>
        <dbReference type="ARBA" id="ARBA00022801"/>
    </source>
</evidence>
<dbReference type="RefSeq" id="WP_058734571.1">
    <property type="nucleotide sequence ID" value="NZ_LDTD01000141.1"/>
</dbReference>
<dbReference type="Pfam" id="PF07859">
    <property type="entry name" value="Abhydrolase_3"/>
    <property type="match status" value="1"/>
</dbReference>
<dbReference type="GO" id="GO:0004806">
    <property type="term" value="F:triacylglycerol lipase activity"/>
    <property type="evidence" value="ECO:0007669"/>
    <property type="project" value="TreeGrafter"/>
</dbReference>
<dbReference type="PANTHER" id="PTHR48081:SF30">
    <property type="entry name" value="ACETYL-HYDROLASE LIPR-RELATED"/>
    <property type="match status" value="1"/>
</dbReference>
<dbReference type="EMBL" id="LDTD01000141">
    <property type="protein sequence ID" value="KTT67918.1"/>
    <property type="molecule type" value="Genomic_DNA"/>
</dbReference>
<evidence type="ECO:0000256" key="1">
    <source>
        <dbReference type="ARBA" id="ARBA00010515"/>
    </source>
</evidence>
<gene>
    <name evidence="4" type="ORF">NS319_16390</name>
</gene>
<accession>A0A147HSW1</accession>